<protein>
    <submittedName>
        <fullName evidence="4">Peptidase M75 superfamily protein</fullName>
    </submittedName>
</protein>
<accession>A0A4Q0XFF5</accession>
<dbReference type="Proteomes" id="UP000289792">
    <property type="component" value="Unassembled WGS sequence"/>
</dbReference>
<dbReference type="RefSeq" id="WP_129018236.1">
    <property type="nucleotide sequence ID" value="NZ_SDDZ01000010.1"/>
</dbReference>
<dbReference type="OrthoDB" id="650514at2"/>
<evidence type="ECO:0000256" key="1">
    <source>
        <dbReference type="ARBA" id="ARBA00004196"/>
    </source>
</evidence>
<dbReference type="InterPro" id="IPR038352">
    <property type="entry name" value="Imelysin_sf"/>
</dbReference>
<evidence type="ECO:0000313" key="5">
    <source>
        <dbReference type="Proteomes" id="UP000289792"/>
    </source>
</evidence>
<dbReference type="Gene3D" id="1.20.1420.20">
    <property type="entry name" value="M75 peptidase, HXXE motif"/>
    <property type="match status" value="1"/>
</dbReference>
<comment type="caution">
    <text evidence="4">The sequence shown here is derived from an EMBL/GenBank/DDBJ whole genome shotgun (WGS) entry which is preliminary data.</text>
</comment>
<dbReference type="Pfam" id="PF09375">
    <property type="entry name" value="Peptidase_M75"/>
    <property type="match status" value="1"/>
</dbReference>
<sequence length="373" mass="41249">MIKNIALVFGLALIMGCSSTDDSDKGGSGTDDFDRSALLKNLADNIIIPAYQDFGPKLTTLKGSIESFVATPNQSTLEAARKNWLIAYKAWQHVEMFNIGKAEALNEYYYFMNIYPVTVSDIENGVSTGNYDLNTPNYHDAQGFPALDYLLYGVAADDAGIVAKFTSDPKAEGYKDYLTDVINRMDNLTQQVITDWTSGYRDQFVNSSKNTATSSLNKFVNDFIFYYEKGLRANKIGIPSGVFSTTPLADKVEGYYNQEVSKALTLEALNAVQDVFNGKSFNGSTTGASFKTYLEYLKVDRNGQNLSAIINAQFNEARTKIEGLNSNFSKQIVTDNTKMTVAYDALQRAVVYLKVDMVQAFNISVDYVDADGD</sequence>
<keyword evidence="5" id="KW-1185">Reference proteome</keyword>
<reference evidence="4 5" key="1">
    <citation type="submission" date="2019-01" db="EMBL/GenBank/DDBJ databases">
        <title>Genome sequence of the Antarctic species Gelidibacter gilvus ACAM 158(T).</title>
        <authorList>
            <person name="Bowman J.P."/>
        </authorList>
    </citation>
    <scope>NUCLEOTIDE SEQUENCE [LARGE SCALE GENOMIC DNA]</scope>
    <source>
        <strain evidence="4 5">IC158</strain>
    </source>
</reference>
<evidence type="ECO:0000259" key="3">
    <source>
        <dbReference type="Pfam" id="PF09375"/>
    </source>
</evidence>
<feature type="domain" description="Imelysin-like" evidence="3">
    <location>
        <begin position="47"/>
        <end position="349"/>
    </location>
</feature>
<evidence type="ECO:0000256" key="2">
    <source>
        <dbReference type="ARBA" id="ARBA00022729"/>
    </source>
</evidence>
<dbReference type="GO" id="GO:0030313">
    <property type="term" value="C:cell envelope"/>
    <property type="evidence" value="ECO:0007669"/>
    <property type="project" value="UniProtKB-SubCell"/>
</dbReference>
<comment type="subcellular location">
    <subcellularLocation>
        <location evidence="1">Cell envelope</location>
    </subcellularLocation>
</comment>
<keyword evidence="2" id="KW-0732">Signal</keyword>
<evidence type="ECO:0000313" key="4">
    <source>
        <dbReference type="EMBL" id="RXJ45804.1"/>
    </source>
</evidence>
<gene>
    <name evidence="4" type="ORF">ESZ48_14575</name>
</gene>
<dbReference type="InterPro" id="IPR018976">
    <property type="entry name" value="Imelysin-like"/>
</dbReference>
<name>A0A4Q0XFF5_9FLAO</name>
<proteinExistence type="predicted"/>
<organism evidence="4 5">
    <name type="scientific">Gelidibacter gilvus</name>
    <dbReference type="NCBI Taxonomy" id="59602"/>
    <lineage>
        <taxon>Bacteria</taxon>
        <taxon>Pseudomonadati</taxon>
        <taxon>Bacteroidota</taxon>
        <taxon>Flavobacteriia</taxon>
        <taxon>Flavobacteriales</taxon>
        <taxon>Flavobacteriaceae</taxon>
        <taxon>Gelidibacter</taxon>
    </lineage>
</organism>
<dbReference type="CDD" id="cd14659">
    <property type="entry name" value="Imelysin-like_IPPA"/>
    <property type="match status" value="1"/>
</dbReference>
<dbReference type="PROSITE" id="PS51257">
    <property type="entry name" value="PROKAR_LIPOPROTEIN"/>
    <property type="match status" value="1"/>
</dbReference>
<dbReference type="InterPro" id="IPR034984">
    <property type="entry name" value="Imelysin-like_IPPA"/>
</dbReference>
<dbReference type="AlphaFoldDB" id="A0A4Q0XFF5"/>
<dbReference type="EMBL" id="SDDZ01000010">
    <property type="protein sequence ID" value="RXJ45804.1"/>
    <property type="molecule type" value="Genomic_DNA"/>
</dbReference>